<accession>A0AAN8WH55</accession>
<dbReference type="Pfam" id="PF03762">
    <property type="entry name" value="VOMI"/>
    <property type="match status" value="1"/>
</dbReference>
<dbReference type="Gene3D" id="2.100.10.20">
    <property type="entry name" value="Vitelline membrane outer layer protein I (VOMI)"/>
    <property type="match status" value="1"/>
</dbReference>
<dbReference type="SUPFAM" id="SSF51092">
    <property type="entry name" value="Vitelline membrane outer protein-I (VMO-I)"/>
    <property type="match status" value="1"/>
</dbReference>
<dbReference type="Proteomes" id="UP001381693">
    <property type="component" value="Unassembled WGS sequence"/>
</dbReference>
<dbReference type="AlphaFoldDB" id="A0AAN8WH55"/>
<dbReference type="EMBL" id="JAXCGZ010020905">
    <property type="protein sequence ID" value="KAK7063229.1"/>
    <property type="molecule type" value="Genomic_DNA"/>
</dbReference>
<comment type="caution">
    <text evidence="1">The sequence shown here is derived from an EMBL/GenBank/DDBJ whole genome shotgun (WGS) entry which is preliminary data.</text>
</comment>
<evidence type="ECO:0000313" key="1">
    <source>
        <dbReference type="EMBL" id="KAK7063229.1"/>
    </source>
</evidence>
<gene>
    <name evidence="1" type="ORF">SK128_005238</name>
</gene>
<dbReference type="InterPro" id="IPR005515">
    <property type="entry name" value="VOMI"/>
</dbReference>
<dbReference type="PANTHER" id="PTHR18841:SF0">
    <property type="entry name" value="VITELLINE MEMBRANE OUTER LAYER 1 HOMOLOG A-RELATED"/>
    <property type="match status" value="1"/>
</dbReference>
<dbReference type="GO" id="GO:0005615">
    <property type="term" value="C:extracellular space"/>
    <property type="evidence" value="ECO:0007669"/>
    <property type="project" value="TreeGrafter"/>
</dbReference>
<proteinExistence type="predicted"/>
<name>A0AAN8WH55_HALRR</name>
<reference evidence="1 2" key="1">
    <citation type="submission" date="2023-11" db="EMBL/GenBank/DDBJ databases">
        <title>Halocaridina rubra genome assembly.</title>
        <authorList>
            <person name="Smith C."/>
        </authorList>
    </citation>
    <scope>NUCLEOTIDE SEQUENCE [LARGE SCALE GENOMIC DNA]</scope>
    <source>
        <strain evidence="1">EP-1</strain>
        <tissue evidence="1">Whole</tissue>
    </source>
</reference>
<dbReference type="PANTHER" id="PTHR18841">
    <property type="entry name" value="VITELLINE MEMBRANE OUTER LAYER PROTEIN I-RELATED"/>
    <property type="match status" value="1"/>
</dbReference>
<evidence type="ECO:0000313" key="2">
    <source>
        <dbReference type="Proteomes" id="UP001381693"/>
    </source>
</evidence>
<dbReference type="InterPro" id="IPR036706">
    <property type="entry name" value="VOMI_sf"/>
</dbReference>
<organism evidence="1 2">
    <name type="scientific">Halocaridina rubra</name>
    <name type="common">Hawaiian red shrimp</name>
    <dbReference type="NCBI Taxonomy" id="373956"/>
    <lineage>
        <taxon>Eukaryota</taxon>
        <taxon>Metazoa</taxon>
        <taxon>Ecdysozoa</taxon>
        <taxon>Arthropoda</taxon>
        <taxon>Crustacea</taxon>
        <taxon>Multicrustacea</taxon>
        <taxon>Malacostraca</taxon>
        <taxon>Eumalacostraca</taxon>
        <taxon>Eucarida</taxon>
        <taxon>Decapoda</taxon>
        <taxon>Pleocyemata</taxon>
        <taxon>Caridea</taxon>
        <taxon>Atyoidea</taxon>
        <taxon>Atyidae</taxon>
        <taxon>Halocaridina</taxon>
    </lineage>
</organism>
<evidence type="ECO:0008006" key="3">
    <source>
        <dbReference type="Google" id="ProtNLM"/>
    </source>
</evidence>
<sequence>MVYLLPKYYSNQISNKYYNIELIKIEKARIRGTSAYRSLVVYEVQRTNSSFQLLAHVKTTQMTARSLLLLASACALAITDSAVDPAPRRLITKSLVLNNGLDWGKWGDVEYCVDGSFAQDFELKFEDYGLIDADETAVNSMKVYCSSKDGQHTGYITSTEGTKGDWIGMKTCPNGFMTGFRARILQPQGMIGDDVAIQNAEMECNYGESTVIGIDETVKIPDGDWSNWATCDNGSAICGVEVRYEAVDLFIDDTAVTDISLFCCALEEPPVEEREA</sequence>
<protein>
    <recommendedName>
        <fullName evidence="3">Vitelline membrane outer layer protein 1</fullName>
    </recommendedName>
</protein>
<keyword evidence="2" id="KW-1185">Reference proteome</keyword>